<reference evidence="1 2" key="1">
    <citation type="journal article" date="2024" name="Nat. Commun.">
        <title>Phylogenomics reveals the evolutionary origins of lichenization in chlorophyte algae.</title>
        <authorList>
            <person name="Puginier C."/>
            <person name="Libourel C."/>
            <person name="Otte J."/>
            <person name="Skaloud P."/>
            <person name="Haon M."/>
            <person name="Grisel S."/>
            <person name="Petersen M."/>
            <person name="Berrin J.G."/>
            <person name="Delaux P.M."/>
            <person name="Dal Grande F."/>
            <person name="Keller J."/>
        </authorList>
    </citation>
    <scope>NUCLEOTIDE SEQUENCE [LARGE SCALE GENOMIC DNA]</scope>
    <source>
        <strain evidence="1 2">SAG 245.80</strain>
    </source>
</reference>
<dbReference type="EMBL" id="JALJOU010000121">
    <property type="protein sequence ID" value="KAK9819375.1"/>
    <property type="molecule type" value="Genomic_DNA"/>
</dbReference>
<evidence type="ECO:0000313" key="2">
    <source>
        <dbReference type="Proteomes" id="UP001445335"/>
    </source>
</evidence>
<proteinExistence type="predicted"/>
<gene>
    <name evidence="1" type="ORF">WJX81_000024</name>
</gene>
<keyword evidence="2" id="KW-1185">Reference proteome</keyword>
<sequence>SVGSKELGR</sequence>
<comment type="caution">
    <text evidence="1">The sequence shown here is derived from an EMBL/GenBank/DDBJ whole genome shotgun (WGS) entry which is preliminary data.</text>
</comment>
<accession>A0AAW1QD87</accession>
<protein>
    <submittedName>
        <fullName evidence="1">Uncharacterized protein</fullName>
    </submittedName>
</protein>
<dbReference type="Proteomes" id="UP001445335">
    <property type="component" value="Unassembled WGS sequence"/>
</dbReference>
<feature type="non-terminal residue" evidence="1">
    <location>
        <position position="1"/>
    </location>
</feature>
<evidence type="ECO:0000313" key="1">
    <source>
        <dbReference type="EMBL" id="KAK9819375.1"/>
    </source>
</evidence>
<name>A0AAW1QD87_9CHLO</name>
<organism evidence="1 2">
    <name type="scientific">Elliptochloris bilobata</name>
    <dbReference type="NCBI Taxonomy" id="381761"/>
    <lineage>
        <taxon>Eukaryota</taxon>
        <taxon>Viridiplantae</taxon>
        <taxon>Chlorophyta</taxon>
        <taxon>core chlorophytes</taxon>
        <taxon>Trebouxiophyceae</taxon>
        <taxon>Trebouxiophyceae incertae sedis</taxon>
        <taxon>Elliptochloris clade</taxon>
        <taxon>Elliptochloris</taxon>
    </lineage>
</organism>